<evidence type="ECO:0000256" key="1">
    <source>
        <dbReference type="ARBA" id="ARBA00004141"/>
    </source>
</evidence>
<reference evidence="6 7" key="1">
    <citation type="journal article" date="2018" name="Mol. Ecol.">
        <title>The obligate alkalophilic soda-lake fungus Sodiomyces alkalinus has shifted to a protein diet.</title>
        <authorList>
            <person name="Grum-Grzhimaylo A.A."/>
            <person name="Falkoski D.L."/>
            <person name="van den Heuvel J."/>
            <person name="Valero-Jimenez C.A."/>
            <person name="Min B."/>
            <person name="Choi I.G."/>
            <person name="Lipzen A."/>
            <person name="Daum C.G."/>
            <person name="Aanen D.K."/>
            <person name="Tsang A."/>
            <person name="Henrissat B."/>
            <person name="Bilanenko E.N."/>
            <person name="de Vries R.P."/>
            <person name="van Kan J.A.L."/>
            <person name="Grigoriev I.V."/>
            <person name="Debets A.J.M."/>
        </authorList>
    </citation>
    <scope>NUCLEOTIDE SEQUENCE [LARGE SCALE GENOMIC DNA]</scope>
    <source>
        <strain evidence="6 7">F11</strain>
    </source>
</reference>
<gene>
    <name evidence="6" type="ORF">SODALDRAFT_344393</name>
</gene>
<protein>
    <submittedName>
        <fullName evidence="6">Amino acid permease</fullName>
    </submittedName>
</protein>
<organism evidence="6 7">
    <name type="scientific">Sodiomyces alkalinus (strain CBS 110278 / VKM F-3762 / F11)</name>
    <name type="common">Alkaliphilic filamentous fungus</name>
    <dbReference type="NCBI Taxonomy" id="1314773"/>
    <lineage>
        <taxon>Eukaryota</taxon>
        <taxon>Fungi</taxon>
        <taxon>Dikarya</taxon>
        <taxon>Ascomycota</taxon>
        <taxon>Pezizomycotina</taxon>
        <taxon>Sordariomycetes</taxon>
        <taxon>Hypocreomycetidae</taxon>
        <taxon>Glomerellales</taxon>
        <taxon>Plectosphaerellaceae</taxon>
        <taxon>Sodiomyces</taxon>
    </lineage>
</organism>
<feature type="transmembrane region" description="Helical" evidence="5">
    <location>
        <begin position="168"/>
        <end position="192"/>
    </location>
</feature>
<comment type="subcellular location">
    <subcellularLocation>
        <location evidence="1">Membrane</location>
        <topology evidence="1">Multi-pass membrane protein</topology>
    </subcellularLocation>
</comment>
<dbReference type="Proteomes" id="UP000272025">
    <property type="component" value="Unassembled WGS sequence"/>
</dbReference>
<feature type="transmembrane region" description="Helical" evidence="5">
    <location>
        <begin position="354"/>
        <end position="375"/>
    </location>
</feature>
<evidence type="ECO:0000256" key="4">
    <source>
        <dbReference type="ARBA" id="ARBA00023136"/>
    </source>
</evidence>
<keyword evidence="4 5" id="KW-0472">Membrane</keyword>
<sequence length="512" mass="55853">MVSTPPADEPNTRIFTVNESRKIGVPGAVFLITNKMIGTGIFSTPSGVFAATGSVGISLMFWVIGGILSLCGLSVYLEFGLAIPRSGGEKNYLERVYRRPKYLATCAFASYMILLGFSSANALTFGRYALLASGKESVDSWLARAIAILCATFGIFIHAVAPKWGMRLVNVLGIFKLAILLFIIFSGFAALAGRRLVPDPRNFDDAFRVEKGYGYGNNSGAYGYAIALLRVMYSYQGWENANHVVGEMRNPRRTLAMGAPLAACSVIALYVLANVAYFAAIPKSDMATSEVLVAAIFFRNMFGGYAGRRVLPAFICLSNLGSVLAVSFTHSHLNQELAKEGLLPLSRFWASNRPFKTPAAALLLHWIVSVVVLLVPPDGAAYNFIVDLCAYPVAWILVFVSGGLIYLQWNKSENWTSPWHTFLPISLSFLLANAFLVVVPWIPPPVTVDANGGYPYYVFPLVGVGYKLLPYIGDYEIVTAHELDEKGNEVIRHRKVKRGESDQPEQGPVLGG</sequence>
<dbReference type="GO" id="GO:0015179">
    <property type="term" value="F:L-amino acid transmembrane transporter activity"/>
    <property type="evidence" value="ECO:0007669"/>
    <property type="project" value="TreeGrafter"/>
</dbReference>
<proteinExistence type="predicted"/>
<dbReference type="InterPro" id="IPR002293">
    <property type="entry name" value="AA/rel_permease1"/>
</dbReference>
<dbReference type="Gene3D" id="1.20.1740.10">
    <property type="entry name" value="Amino acid/polyamine transporter I"/>
    <property type="match status" value="1"/>
</dbReference>
<feature type="transmembrane region" description="Helical" evidence="5">
    <location>
        <begin position="141"/>
        <end position="161"/>
    </location>
</feature>
<dbReference type="PANTHER" id="PTHR11785:SF382">
    <property type="entry name" value="LOW-AFFINITY METHIONINE PERMEASE"/>
    <property type="match status" value="1"/>
</dbReference>
<evidence type="ECO:0000313" key="6">
    <source>
        <dbReference type="EMBL" id="ROT38439.1"/>
    </source>
</evidence>
<dbReference type="AlphaFoldDB" id="A0A3N2PVC0"/>
<dbReference type="STRING" id="1314773.A0A3N2PVC0"/>
<feature type="transmembrane region" description="Helical" evidence="5">
    <location>
        <begin position="102"/>
        <end position="121"/>
    </location>
</feature>
<evidence type="ECO:0000256" key="2">
    <source>
        <dbReference type="ARBA" id="ARBA00022692"/>
    </source>
</evidence>
<feature type="transmembrane region" description="Helical" evidence="5">
    <location>
        <begin position="381"/>
        <end position="407"/>
    </location>
</feature>
<dbReference type="InterPro" id="IPR050598">
    <property type="entry name" value="AminoAcid_Transporter"/>
</dbReference>
<keyword evidence="7" id="KW-1185">Reference proteome</keyword>
<dbReference type="EMBL" id="ML119055">
    <property type="protein sequence ID" value="ROT38439.1"/>
    <property type="molecule type" value="Genomic_DNA"/>
</dbReference>
<feature type="transmembrane region" description="Helical" evidence="5">
    <location>
        <begin position="254"/>
        <end position="280"/>
    </location>
</feature>
<keyword evidence="3 5" id="KW-1133">Transmembrane helix</keyword>
<dbReference type="GeneID" id="39581640"/>
<dbReference type="GO" id="GO:0016020">
    <property type="term" value="C:membrane"/>
    <property type="evidence" value="ECO:0007669"/>
    <property type="project" value="UniProtKB-SubCell"/>
</dbReference>
<feature type="transmembrane region" description="Helical" evidence="5">
    <location>
        <begin position="59"/>
        <end position="81"/>
    </location>
</feature>
<dbReference type="Pfam" id="PF13520">
    <property type="entry name" value="AA_permease_2"/>
    <property type="match status" value="1"/>
</dbReference>
<dbReference type="OrthoDB" id="5982228at2759"/>
<evidence type="ECO:0000256" key="3">
    <source>
        <dbReference type="ARBA" id="ARBA00022989"/>
    </source>
</evidence>
<keyword evidence="2 5" id="KW-0812">Transmembrane</keyword>
<feature type="transmembrane region" description="Helical" evidence="5">
    <location>
        <begin position="310"/>
        <end position="333"/>
    </location>
</feature>
<evidence type="ECO:0000256" key="5">
    <source>
        <dbReference type="SAM" id="Phobius"/>
    </source>
</evidence>
<accession>A0A3N2PVC0</accession>
<name>A0A3N2PVC0_SODAK</name>
<dbReference type="FunFam" id="1.20.1740.10:FF:000025">
    <property type="entry name" value="High-affinity methionine permease"/>
    <property type="match status" value="1"/>
</dbReference>
<dbReference type="PIRSF" id="PIRSF006060">
    <property type="entry name" value="AA_transporter"/>
    <property type="match status" value="1"/>
</dbReference>
<dbReference type="RefSeq" id="XP_028466245.1">
    <property type="nucleotide sequence ID" value="XM_028613162.1"/>
</dbReference>
<feature type="transmembrane region" description="Helical" evidence="5">
    <location>
        <begin position="419"/>
        <end position="442"/>
    </location>
</feature>
<dbReference type="PANTHER" id="PTHR11785">
    <property type="entry name" value="AMINO ACID TRANSPORTER"/>
    <property type="match status" value="1"/>
</dbReference>
<evidence type="ECO:0000313" key="7">
    <source>
        <dbReference type="Proteomes" id="UP000272025"/>
    </source>
</evidence>